<dbReference type="PROSITE" id="PS50110">
    <property type="entry name" value="RESPONSE_REGULATORY"/>
    <property type="match status" value="1"/>
</dbReference>
<accession>A7I9P0</accession>
<reference evidence="5" key="1">
    <citation type="journal article" date="2015" name="Microbiology">
        <title>Genome of Methanoregula boonei 6A8 reveals adaptations to oligotrophic peatland environments.</title>
        <authorList>
            <person name="Braeuer S."/>
            <person name="Cadillo-Quiroz H."/>
            <person name="Kyrpides N."/>
            <person name="Woyke T."/>
            <person name="Goodwin L."/>
            <person name="Detter C."/>
            <person name="Podell S."/>
            <person name="Yavitt J.B."/>
            <person name="Zinder S.H."/>
        </authorList>
    </citation>
    <scope>NUCLEOTIDE SEQUENCE [LARGE SCALE GENOMIC DNA]</scope>
    <source>
        <strain evidence="5">DSM 21154 / JCM 14090 / 6A8</strain>
    </source>
</reference>
<dbReference type="GO" id="GO:0000160">
    <property type="term" value="P:phosphorelay signal transduction system"/>
    <property type="evidence" value="ECO:0007669"/>
    <property type="project" value="InterPro"/>
</dbReference>
<name>A7I9P0_METB6</name>
<dbReference type="InterPro" id="IPR050595">
    <property type="entry name" value="Bact_response_regulator"/>
</dbReference>
<feature type="modified residue" description="4-aspartylphosphate" evidence="2">
    <location>
        <position position="53"/>
    </location>
</feature>
<proteinExistence type="predicted"/>
<dbReference type="Gene3D" id="3.40.50.2300">
    <property type="match status" value="1"/>
</dbReference>
<dbReference type="AlphaFoldDB" id="A7I9P0"/>
<evidence type="ECO:0000259" key="3">
    <source>
        <dbReference type="PROSITE" id="PS50110"/>
    </source>
</evidence>
<organism evidence="4 5">
    <name type="scientific">Methanoregula boonei (strain DSM 21154 / JCM 14090 / 6A8)</name>
    <dbReference type="NCBI Taxonomy" id="456442"/>
    <lineage>
        <taxon>Archaea</taxon>
        <taxon>Methanobacteriati</taxon>
        <taxon>Methanobacteriota</taxon>
        <taxon>Stenosarchaea group</taxon>
        <taxon>Methanomicrobia</taxon>
        <taxon>Methanomicrobiales</taxon>
        <taxon>Methanoregulaceae</taxon>
        <taxon>Methanoregula</taxon>
    </lineage>
</organism>
<dbReference type="Pfam" id="PF00072">
    <property type="entry name" value="Response_reg"/>
    <property type="match status" value="1"/>
</dbReference>
<dbReference type="PANTHER" id="PTHR44591:SF3">
    <property type="entry name" value="RESPONSE REGULATORY DOMAIN-CONTAINING PROTEIN"/>
    <property type="match status" value="1"/>
</dbReference>
<keyword evidence="5" id="KW-1185">Reference proteome</keyword>
<dbReference type="HOGENOM" id="CLU_000445_69_1_2"/>
<sequence>MDATILIVDDSPFIVDGLAAILTRKGYTPLSANGGDDCLSVLKTVTPDLILLDIMMEPMDGWETLEKIRENPVTKDIPVLMFSAKKITPDEAREHSMNIDDFVSKPVSPAQLLESIQRIFSRRNDVLLARLAAQDKGMDTTIIDEYALLRKNVEVNRNLLSVLRAASGIDLPGREVSREDRDAIRNLEDKVYAEERRLREIHDLVEKVQPPVLETKKPEGL</sequence>
<dbReference type="EMBL" id="CP000780">
    <property type="protein sequence ID" value="ABS56451.1"/>
    <property type="molecule type" value="Genomic_DNA"/>
</dbReference>
<gene>
    <name evidence="4" type="ordered locus">Mboo_1936</name>
</gene>
<dbReference type="PANTHER" id="PTHR44591">
    <property type="entry name" value="STRESS RESPONSE REGULATOR PROTEIN 1"/>
    <property type="match status" value="1"/>
</dbReference>
<dbReference type="GeneID" id="5410259"/>
<dbReference type="SMART" id="SM00448">
    <property type="entry name" value="REC"/>
    <property type="match status" value="1"/>
</dbReference>
<dbReference type="Proteomes" id="UP000002408">
    <property type="component" value="Chromosome"/>
</dbReference>
<dbReference type="OrthoDB" id="9652at2157"/>
<evidence type="ECO:0000313" key="4">
    <source>
        <dbReference type="EMBL" id="ABS56451.1"/>
    </source>
</evidence>
<protein>
    <submittedName>
        <fullName evidence="4">Response regulator receiver protein</fullName>
    </submittedName>
</protein>
<feature type="domain" description="Response regulatory" evidence="3">
    <location>
        <begin position="4"/>
        <end position="120"/>
    </location>
</feature>
<dbReference type="RefSeq" id="WP_012107506.1">
    <property type="nucleotide sequence ID" value="NC_009712.1"/>
</dbReference>
<evidence type="ECO:0000256" key="2">
    <source>
        <dbReference type="PROSITE-ProRule" id="PRU00169"/>
    </source>
</evidence>
<dbReference type="InterPro" id="IPR040541">
    <property type="entry name" value="MetOD2"/>
</dbReference>
<dbReference type="eggNOG" id="arCOG02598">
    <property type="taxonomic scope" value="Archaea"/>
</dbReference>
<dbReference type="STRING" id="456442.Mboo_1936"/>
<dbReference type="InterPro" id="IPR001789">
    <property type="entry name" value="Sig_transdc_resp-reg_receiver"/>
</dbReference>
<dbReference type="Pfam" id="PF18548">
    <property type="entry name" value="MetOD2"/>
    <property type="match status" value="1"/>
</dbReference>
<evidence type="ECO:0000256" key="1">
    <source>
        <dbReference type="ARBA" id="ARBA00022553"/>
    </source>
</evidence>
<evidence type="ECO:0000313" key="5">
    <source>
        <dbReference type="Proteomes" id="UP000002408"/>
    </source>
</evidence>
<keyword evidence="1 2" id="KW-0597">Phosphoprotein</keyword>
<dbReference type="InterPro" id="IPR011006">
    <property type="entry name" value="CheY-like_superfamily"/>
</dbReference>
<dbReference type="KEGG" id="mbn:Mboo_1936"/>
<dbReference type="SUPFAM" id="SSF52172">
    <property type="entry name" value="CheY-like"/>
    <property type="match status" value="1"/>
</dbReference>